<dbReference type="AlphaFoldDB" id="X1DUY2"/>
<sequence length="240" mass="26391">DPMAATTTARRETISEENLSGELNSPRFRYEATGPFKKYNLLYTPSRVDLGAEEINSVKNVPKWVGGLDWDAATSGKALYSLYNVAGPTAVESPRLTEFLKVGENFFSRGGVFYLSLAAGVNIDALGMGDFEFFRGEWNKRGDRIVLPAGETYGGFCVPKEFSLLYAIITAAVSPQTRDRMLDSFHVDKRLREEVVKDLRKLLQKRVGCFSIYSSTLAGSSPGVNSQPVSSIIKTSFATS</sequence>
<dbReference type="EMBL" id="BART01021434">
    <property type="protein sequence ID" value="GAH00218.1"/>
    <property type="molecule type" value="Genomic_DNA"/>
</dbReference>
<evidence type="ECO:0000313" key="1">
    <source>
        <dbReference type="EMBL" id="GAH00218.1"/>
    </source>
</evidence>
<evidence type="ECO:0008006" key="2">
    <source>
        <dbReference type="Google" id="ProtNLM"/>
    </source>
</evidence>
<organism evidence="1">
    <name type="scientific">marine sediment metagenome</name>
    <dbReference type="NCBI Taxonomy" id="412755"/>
    <lineage>
        <taxon>unclassified sequences</taxon>
        <taxon>metagenomes</taxon>
        <taxon>ecological metagenomes</taxon>
    </lineage>
</organism>
<accession>X1DUY2</accession>
<feature type="non-terminal residue" evidence="1">
    <location>
        <position position="1"/>
    </location>
</feature>
<protein>
    <recommendedName>
        <fullName evidence="2">UDP-glucose/GDP-mannose dehydrogenase dimerisation domain-containing protein</fullName>
    </recommendedName>
</protein>
<reference evidence="1" key="1">
    <citation type="journal article" date="2014" name="Front. Microbiol.">
        <title>High frequency of phylogenetically diverse reductive dehalogenase-homologous genes in deep subseafloor sedimentary metagenomes.</title>
        <authorList>
            <person name="Kawai M."/>
            <person name="Futagami T."/>
            <person name="Toyoda A."/>
            <person name="Takaki Y."/>
            <person name="Nishi S."/>
            <person name="Hori S."/>
            <person name="Arai W."/>
            <person name="Tsubouchi T."/>
            <person name="Morono Y."/>
            <person name="Uchiyama I."/>
            <person name="Ito T."/>
            <person name="Fujiyama A."/>
            <person name="Inagaki F."/>
            <person name="Takami H."/>
        </authorList>
    </citation>
    <scope>NUCLEOTIDE SEQUENCE</scope>
    <source>
        <strain evidence="1">Expedition CK06-06</strain>
    </source>
</reference>
<proteinExistence type="predicted"/>
<comment type="caution">
    <text evidence="1">The sequence shown here is derived from an EMBL/GenBank/DDBJ whole genome shotgun (WGS) entry which is preliminary data.</text>
</comment>
<gene>
    <name evidence="1" type="ORF">S01H4_39545</name>
</gene>
<name>X1DUY2_9ZZZZ</name>